<comment type="similarity">
    <text evidence="1 2">Belongs to the UPF0235 family.</text>
</comment>
<sequence length="110" mass="11522">MADKPFFQIEGEDVVLFVRVTPRAAKDAVEAVQVDAAGDKRLAVRLRAVPEDGKANKALIALLAKSWGIPKSTITVASGTTQRQKTLRILGGAGLLGARLDALAGAADQD</sequence>
<name>A0A939FTA2_9HYPH</name>
<dbReference type="EMBL" id="JAFMPP010000001">
    <property type="protein sequence ID" value="MBO0661152.1"/>
    <property type="molecule type" value="Genomic_DNA"/>
</dbReference>
<dbReference type="Pfam" id="PF02594">
    <property type="entry name" value="DUF167"/>
    <property type="match status" value="1"/>
</dbReference>
<evidence type="ECO:0000313" key="3">
    <source>
        <dbReference type="EMBL" id="MBO0661152.1"/>
    </source>
</evidence>
<dbReference type="NCBIfam" id="TIGR00251">
    <property type="entry name" value="DUF167 family protein"/>
    <property type="match status" value="1"/>
</dbReference>
<dbReference type="Gene3D" id="3.30.1200.10">
    <property type="entry name" value="YggU-like"/>
    <property type="match status" value="1"/>
</dbReference>
<comment type="caution">
    <text evidence="3">The sequence shown here is derived from an EMBL/GenBank/DDBJ whole genome shotgun (WGS) entry which is preliminary data.</text>
</comment>
<dbReference type="HAMAP" id="MF_00634">
    <property type="entry name" value="UPF0235"/>
    <property type="match status" value="1"/>
</dbReference>
<keyword evidence="4" id="KW-1185">Reference proteome</keyword>
<reference evidence="3" key="1">
    <citation type="submission" date="2021-03" db="EMBL/GenBank/DDBJ databases">
        <title>Whole genome sequence of Jiella sp. CQZ9-1.</title>
        <authorList>
            <person name="Tuo L."/>
        </authorList>
    </citation>
    <scope>NUCLEOTIDE SEQUENCE</scope>
    <source>
        <strain evidence="3">CQZ9-1</strain>
    </source>
</reference>
<dbReference type="RefSeq" id="WP_207255799.1">
    <property type="nucleotide sequence ID" value="NZ_JAFMPP010000001.1"/>
</dbReference>
<dbReference type="PANTHER" id="PTHR13420">
    <property type="entry name" value="UPF0235 PROTEIN C15ORF40"/>
    <property type="match status" value="1"/>
</dbReference>
<dbReference type="PANTHER" id="PTHR13420:SF7">
    <property type="entry name" value="UPF0235 PROTEIN C15ORF40"/>
    <property type="match status" value="1"/>
</dbReference>
<dbReference type="GO" id="GO:0005737">
    <property type="term" value="C:cytoplasm"/>
    <property type="evidence" value="ECO:0007669"/>
    <property type="project" value="TreeGrafter"/>
</dbReference>
<protein>
    <recommendedName>
        <fullName evidence="2">UPF0235 protein J1C48_01060</fullName>
    </recommendedName>
</protein>
<dbReference type="SUPFAM" id="SSF69786">
    <property type="entry name" value="YggU-like"/>
    <property type="match status" value="1"/>
</dbReference>
<evidence type="ECO:0000313" key="4">
    <source>
        <dbReference type="Proteomes" id="UP000664122"/>
    </source>
</evidence>
<proteinExistence type="inferred from homology"/>
<dbReference type="InterPro" id="IPR036591">
    <property type="entry name" value="YggU-like_sf"/>
</dbReference>
<accession>A0A939FTA2</accession>
<dbReference type="InterPro" id="IPR003746">
    <property type="entry name" value="DUF167"/>
</dbReference>
<organism evidence="3 4">
    <name type="scientific">Jiella flava</name>
    <dbReference type="NCBI Taxonomy" id="2816857"/>
    <lineage>
        <taxon>Bacteria</taxon>
        <taxon>Pseudomonadati</taxon>
        <taxon>Pseudomonadota</taxon>
        <taxon>Alphaproteobacteria</taxon>
        <taxon>Hyphomicrobiales</taxon>
        <taxon>Aurantimonadaceae</taxon>
        <taxon>Jiella</taxon>
    </lineage>
</organism>
<gene>
    <name evidence="3" type="ORF">J1C48_01060</name>
</gene>
<evidence type="ECO:0000256" key="2">
    <source>
        <dbReference type="HAMAP-Rule" id="MF_00634"/>
    </source>
</evidence>
<evidence type="ECO:0000256" key="1">
    <source>
        <dbReference type="ARBA" id="ARBA00010364"/>
    </source>
</evidence>
<dbReference type="SMART" id="SM01152">
    <property type="entry name" value="DUF167"/>
    <property type="match status" value="1"/>
</dbReference>
<dbReference type="Proteomes" id="UP000664122">
    <property type="component" value="Unassembled WGS sequence"/>
</dbReference>
<dbReference type="AlphaFoldDB" id="A0A939FTA2"/>